<feature type="region of interest" description="Disordered" evidence="1">
    <location>
        <begin position="150"/>
        <end position="197"/>
    </location>
</feature>
<protein>
    <submittedName>
        <fullName evidence="2">Uncharacterized protein</fullName>
    </submittedName>
</protein>
<dbReference type="Proteomes" id="UP000684084">
    <property type="component" value="Unassembled WGS sequence"/>
</dbReference>
<dbReference type="EMBL" id="CAGKOT010000035">
    <property type="protein sequence ID" value="CAB5375730.1"/>
    <property type="molecule type" value="Genomic_DNA"/>
</dbReference>
<dbReference type="AlphaFoldDB" id="A0A915ZI33"/>
<accession>A0A915ZI33</accession>
<comment type="caution">
    <text evidence="2">The sequence shown here is derived from an EMBL/GenBank/DDBJ whole genome shotgun (WGS) entry which is preliminary data.</text>
</comment>
<name>A0A915ZI33_9GLOM</name>
<evidence type="ECO:0000313" key="3">
    <source>
        <dbReference type="Proteomes" id="UP000684084"/>
    </source>
</evidence>
<proteinExistence type="predicted"/>
<reference evidence="2" key="1">
    <citation type="submission" date="2020-05" db="EMBL/GenBank/DDBJ databases">
        <authorList>
            <person name="Rincon C."/>
            <person name="Sanders R I."/>
            <person name="Robbins C."/>
            <person name="Chaturvedi A."/>
        </authorList>
    </citation>
    <scope>NUCLEOTIDE SEQUENCE</scope>
    <source>
        <strain evidence="2">CHB12</strain>
    </source>
</reference>
<dbReference type="VEuPathDB" id="FungiDB:RhiirFUN_017392"/>
<gene>
    <name evidence="2" type="ORF">CHRIB12_LOCUS14975</name>
</gene>
<dbReference type="OrthoDB" id="2385602at2759"/>
<evidence type="ECO:0000313" key="2">
    <source>
        <dbReference type="EMBL" id="CAB5375730.1"/>
    </source>
</evidence>
<evidence type="ECO:0000256" key="1">
    <source>
        <dbReference type="SAM" id="MobiDB-lite"/>
    </source>
</evidence>
<sequence length="310" mass="36315">MPFPQYAKYYFNRVKPSEWKLSHFLHYTEKSQSNSWSKDQILHAFKTGLNDVVEKISDKGNRPTIFRSRVALEVADMTKPRNLAGAKLLIVKKLLENKRTKYESDEVESYWQTVRAKTAINIAKSHHKLQKVSQKTVNLLCEGESRKRMRPDDEVFSSSKDCEDDDKINSHTVYKVKETENSSGNESDDNQNDEIPKDCLRNWMDNEDDELEVHAKETIQNDEGKWIISGTDVRGVLLKWKEKTRSRNDLAFYDISKLLPTPVINNADRIKQYIIGFIKTKNFCEYVDESYAKIRNNNIMKFVWDYLNLL</sequence>
<organism evidence="2 3">
    <name type="scientific">Rhizophagus irregularis</name>
    <dbReference type="NCBI Taxonomy" id="588596"/>
    <lineage>
        <taxon>Eukaryota</taxon>
        <taxon>Fungi</taxon>
        <taxon>Fungi incertae sedis</taxon>
        <taxon>Mucoromycota</taxon>
        <taxon>Glomeromycotina</taxon>
        <taxon>Glomeromycetes</taxon>
        <taxon>Glomerales</taxon>
        <taxon>Glomeraceae</taxon>
        <taxon>Rhizophagus</taxon>
    </lineage>
</organism>